<comment type="caution">
    <text evidence="1">The sequence shown here is derived from an EMBL/GenBank/DDBJ whole genome shotgun (WGS) entry which is preliminary data.</text>
</comment>
<keyword evidence="2" id="KW-1185">Reference proteome</keyword>
<evidence type="ECO:0000313" key="2">
    <source>
        <dbReference type="Proteomes" id="UP000247498"/>
    </source>
</evidence>
<dbReference type="OrthoDB" id="531380at2759"/>
<sequence length="258" mass="26519">MRAATSLGRARSVRCLATSQPGSKVEQWLKTPFDVAAFGPRAAFGALVSLPERLQMLQSDVSKLTELAQSPRPIEEKGQLVLQEVESVLVECLQRGAAVETDVLSAVKAALPAELAAAVDGVVPPVPGEGGAAGGGGYGGYNGYGGAAQEDTAPAVVYTADAVADSQMASEVTEIRGAVGGLKSALEALRANADPSRSPMLRLNLREARDMLARRLREATPPGGGSGSGGGAAESLAAARREAQVLLDEVDAQFFASY</sequence>
<evidence type="ECO:0000313" key="1">
    <source>
        <dbReference type="EMBL" id="GBF98862.1"/>
    </source>
</evidence>
<organism evidence="1 2">
    <name type="scientific">Raphidocelis subcapitata</name>
    <dbReference type="NCBI Taxonomy" id="307507"/>
    <lineage>
        <taxon>Eukaryota</taxon>
        <taxon>Viridiplantae</taxon>
        <taxon>Chlorophyta</taxon>
        <taxon>core chlorophytes</taxon>
        <taxon>Chlorophyceae</taxon>
        <taxon>CS clade</taxon>
        <taxon>Sphaeropleales</taxon>
        <taxon>Selenastraceae</taxon>
        <taxon>Raphidocelis</taxon>
    </lineage>
</organism>
<reference evidence="1 2" key="1">
    <citation type="journal article" date="2018" name="Sci. Rep.">
        <title>Raphidocelis subcapitata (=Pseudokirchneriella subcapitata) provides an insight into genome evolution and environmental adaptations in the Sphaeropleales.</title>
        <authorList>
            <person name="Suzuki S."/>
            <person name="Yamaguchi H."/>
            <person name="Nakajima N."/>
            <person name="Kawachi M."/>
        </authorList>
    </citation>
    <scope>NUCLEOTIDE SEQUENCE [LARGE SCALE GENOMIC DNA]</scope>
    <source>
        <strain evidence="1 2">NIES-35</strain>
    </source>
</reference>
<protein>
    <submittedName>
        <fullName evidence="1">Uncharacterized protein</fullName>
    </submittedName>
</protein>
<dbReference type="InParanoid" id="A0A2V0PIL4"/>
<dbReference type="Proteomes" id="UP000247498">
    <property type="component" value="Unassembled WGS sequence"/>
</dbReference>
<accession>A0A2V0PIL4</accession>
<name>A0A2V0PIL4_9CHLO</name>
<dbReference type="EMBL" id="BDRX01000137">
    <property type="protein sequence ID" value="GBF98862.1"/>
    <property type="molecule type" value="Genomic_DNA"/>
</dbReference>
<gene>
    <name evidence="1" type="ORF">Rsub_11466</name>
</gene>
<proteinExistence type="predicted"/>
<dbReference type="AlphaFoldDB" id="A0A2V0PIL4"/>